<evidence type="ECO:0000256" key="2">
    <source>
        <dbReference type="ARBA" id="ARBA00022670"/>
    </source>
</evidence>
<dbReference type="OrthoDB" id="585559at2759"/>
<dbReference type="Gene3D" id="2.40.70.10">
    <property type="entry name" value="Acid Proteases"/>
    <property type="match status" value="2"/>
</dbReference>
<dbReference type="InterPro" id="IPR051708">
    <property type="entry name" value="Plant_Aspart_Prot_A1"/>
</dbReference>
<dbReference type="InterPro" id="IPR032799">
    <property type="entry name" value="TAXi_C"/>
</dbReference>
<evidence type="ECO:0000256" key="1">
    <source>
        <dbReference type="ARBA" id="ARBA00007447"/>
    </source>
</evidence>
<dbReference type="GO" id="GO:0006508">
    <property type="term" value="P:proteolysis"/>
    <property type="evidence" value="ECO:0007669"/>
    <property type="project" value="UniProtKB-KW"/>
</dbReference>
<evidence type="ECO:0000256" key="3">
    <source>
        <dbReference type="ARBA" id="ARBA00022801"/>
    </source>
</evidence>
<accession>A0A9W8CDJ9</accession>
<sequence length="438" mass="48008">MHHLSLAIADHTTRGFNTSSKAGFSLQLVTNEELLDHTVRRGSDGFLYFRHSLRASVSDAKPPPRRPRPLGTSVYVGTGNGRGQFLLKVDATSIMMWLQCEPCRPQAQQGRPLFVPRDSPSFVAVHGASGGCDRRFFTPLPNNLCAFHYTGNGNRVNGILARDHVTRQDGVDLGVIFIGCAHNSVIFRNDGIYAGVVGLGRVPQPSPVSSQPHVLGMAHGHTSFSYCLSGETNRQGLLRFGTDVPVLHTSRYRTTRILPALHAQDGAYHVSLVGVSLGAHILDAVRPEMFGRRGEDVGEGGCIIDIGTPLTVMAQEAYSVVEEAVWSELQRHGAERVEQHDYGLCVRATEATKRRLPSMSLHFAEEEATLVVSPKHLFLIMDDMYKKAGQIACLAMRPGRRTVIGALQQVDTRFVFDLEGDRISFAPESCTKETTLVV</sequence>
<dbReference type="GO" id="GO:0005576">
    <property type="term" value="C:extracellular region"/>
    <property type="evidence" value="ECO:0007669"/>
    <property type="project" value="TreeGrafter"/>
</dbReference>
<gene>
    <name evidence="5" type="ORF">BS78_K101400</name>
    <name evidence="6" type="ORF">BS78_K101800</name>
</gene>
<organism evidence="5 7">
    <name type="scientific">Paspalum vaginatum</name>
    <name type="common">seashore paspalum</name>
    <dbReference type="NCBI Taxonomy" id="158149"/>
    <lineage>
        <taxon>Eukaryota</taxon>
        <taxon>Viridiplantae</taxon>
        <taxon>Streptophyta</taxon>
        <taxon>Embryophyta</taxon>
        <taxon>Tracheophyta</taxon>
        <taxon>Spermatophyta</taxon>
        <taxon>Magnoliopsida</taxon>
        <taxon>Liliopsida</taxon>
        <taxon>Poales</taxon>
        <taxon>Poaceae</taxon>
        <taxon>PACMAD clade</taxon>
        <taxon>Panicoideae</taxon>
        <taxon>Andropogonodae</taxon>
        <taxon>Paspaleae</taxon>
        <taxon>Paspalinae</taxon>
        <taxon>Paspalum</taxon>
    </lineage>
</organism>
<protein>
    <recommendedName>
        <fullName evidence="4">Peptidase A1 domain-containing protein</fullName>
    </recommendedName>
</protein>
<evidence type="ECO:0000259" key="4">
    <source>
        <dbReference type="PROSITE" id="PS51767"/>
    </source>
</evidence>
<reference evidence="5 7" key="1">
    <citation type="submission" date="2022-10" db="EMBL/GenBank/DDBJ databases">
        <title>WGS assembly of Paspalum vaginatum 540-79.</title>
        <authorList>
            <person name="Sun G."/>
            <person name="Wase N."/>
            <person name="Shu S."/>
            <person name="Jenkins J."/>
            <person name="Zhou B."/>
            <person name="Torres-Rodriguez J."/>
            <person name="Chen C."/>
            <person name="Sandor L."/>
            <person name="Plott C."/>
            <person name="Yoshinga Y."/>
            <person name="Daum C."/>
            <person name="Qi P."/>
            <person name="Barry K."/>
            <person name="Lipzen A."/>
            <person name="Berry L."/>
            <person name="Pedersen C."/>
            <person name="Gottilla T."/>
            <person name="Foltz A."/>
            <person name="Yu H."/>
            <person name="O'Malley R."/>
            <person name="Zhang C."/>
            <person name="Devos K."/>
            <person name="Sigmon B."/>
            <person name="Yu B."/>
            <person name="Obata T."/>
            <person name="Schmutz J."/>
            <person name="Schnable J."/>
        </authorList>
    </citation>
    <scope>NUCLEOTIDE SEQUENCE [LARGE SCALE GENOMIC DNA]</scope>
    <source>
        <strain evidence="7">cv. 540-79</strain>
    </source>
</reference>
<dbReference type="AlphaFoldDB" id="A0A9W8CDJ9"/>
<proteinExistence type="inferred from homology"/>
<keyword evidence="3" id="KW-0378">Hydrolase</keyword>
<evidence type="ECO:0000313" key="7">
    <source>
        <dbReference type="Proteomes" id="UP001164776"/>
    </source>
</evidence>
<evidence type="ECO:0000313" key="5">
    <source>
        <dbReference type="EMBL" id="KAJ1254230.1"/>
    </source>
</evidence>
<dbReference type="Pfam" id="PF14543">
    <property type="entry name" value="TAXi_N"/>
    <property type="match status" value="1"/>
</dbReference>
<dbReference type="SUPFAM" id="SSF50630">
    <property type="entry name" value="Acid proteases"/>
    <property type="match status" value="1"/>
</dbReference>
<dbReference type="PANTHER" id="PTHR47967">
    <property type="entry name" value="OS07G0603500 PROTEIN-RELATED"/>
    <property type="match status" value="1"/>
</dbReference>
<dbReference type="GO" id="GO:0008233">
    <property type="term" value="F:peptidase activity"/>
    <property type="evidence" value="ECO:0007669"/>
    <property type="project" value="UniProtKB-KW"/>
</dbReference>
<keyword evidence="2" id="KW-0645">Protease</keyword>
<dbReference type="PANTHER" id="PTHR47967:SF117">
    <property type="entry name" value="PEPTIDASE A1 DOMAIN-CONTAINING PROTEIN"/>
    <property type="match status" value="1"/>
</dbReference>
<dbReference type="Proteomes" id="UP001164776">
    <property type="component" value="Unassembled WGS sequence"/>
</dbReference>
<dbReference type="EMBL" id="MU630232">
    <property type="protein sequence ID" value="KAJ1254230.1"/>
    <property type="molecule type" value="Genomic_DNA"/>
</dbReference>
<dbReference type="Pfam" id="PF14541">
    <property type="entry name" value="TAXi_C"/>
    <property type="match status" value="1"/>
</dbReference>
<dbReference type="InterPro" id="IPR021109">
    <property type="entry name" value="Peptidase_aspartic_dom_sf"/>
</dbReference>
<dbReference type="PROSITE" id="PS51767">
    <property type="entry name" value="PEPTIDASE_A1"/>
    <property type="match status" value="1"/>
</dbReference>
<name>A0A9W8CDJ9_9POAL</name>
<comment type="similarity">
    <text evidence="1">Belongs to the peptidase A1 family.</text>
</comment>
<dbReference type="InterPro" id="IPR032861">
    <property type="entry name" value="TAXi_N"/>
</dbReference>
<dbReference type="InterPro" id="IPR033121">
    <property type="entry name" value="PEPTIDASE_A1"/>
</dbReference>
<feature type="domain" description="Peptidase A1" evidence="4">
    <location>
        <begin position="72"/>
        <end position="426"/>
    </location>
</feature>
<dbReference type="EMBL" id="MU630232">
    <property type="protein sequence ID" value="KAJ1254234.1"/>
    <property type="molecule type" value="Genomic_DNA"/>
</dbReference>
<keyword evidence="7" id="KW-1185">Reference proteome</keyword>
<evidence type="ECO:0000313" key="6">
    <source>
        <dbReference type="EMBL" id="KAJ1254234.1"/>
    </source>
</evidence>
<comment type="caution">
    <text evidence="5">The sequence shown here is derived from an EMBL/GenBank/DDBJ whole genome shotgun (WGS) entry which is preliminary data.</text>
</comment>